<dbReference type="Gene3D" id="2.40.10.350">
    <property type="entry name" value="Rod shape-determining protein MreC, domain 2"/>
    <property type="match status" value="1"/>
</dbReference>
<comment type="caution">
    <text evidence="9">The sequence shown here is derived from an EMBL/GenBank/DDBJ whole genome shotgun (WGS) entry which is preliminary data.</text>
</comment>
<evidence type="ECO:0000256" key="6">
    <source>
        <dbReference type="SAM" id="Coils"/>
    </source>
</evidence>
<dbReference type="Proteomes" id="UP000292927">
    <property type="component" value="Unassembled WGS sequence"/>
</dbReference>
<name>A0A4V2F5I5_9FIRM</name>
<dbReference type="InterPro" id="IPR007221">
    <property type="entry name" value="MreC"/>
</dbReference>
<evidence type="ECO:0000313" key="10">
    <source>
        <dbReference type="Proteomes" id="UP000292927"/>
    </source>
</evidence>
<evidence type="ECO:0000256" key="7">
    <source>
        <dbReference type="SAM" id="Phobius"/>
    </source>
</evidence>
<dbReference type="RefSeq" id="WP_130435941.1">
    <property type="nucleotide sequence ID" value="NZ_SGXF01000006.1"/>
</dbReference>
<keyword evidence="10" id="KW-1185">Reference proteome</keyword>
<evidence type="ECO:0000256" key="1">
    <source>
        <dbReference type="ARBA" id="ARBA00009369"/>
    </source>
</evidence>
<protein>
    <recommendedName>
        <fullName evidence="2 5">Cell shape-determining protein MreC</fullName>
    </recommendedName>
    <alternativeName>
        <fullName evidence="4 5">Cell shape protein MreC</fullName>
    </alternativeName>
</protein>
<feature type="domain" description="Rod shape-determining protein MreC beta-barrel core" evidence="8">
    <location>
        <begin position="124"/>
        <end position="274"/>
    </location>
</feature>
<keyword evidence="3 5" id="KW-0133">Cell shape</keyword>
<keyword evidence="6" id="KW-0175">Coiled coil</keyword>
<evidence type="ECO:0000256" key="2">
    <source>
        <dbReference type="ARBA" id="ARBA00013855"/>
    </source>
</evidence>
<dbReference type="Pfam" id="PF04085">
    <property type="entry name" value="MreC"/>
    <property type="match status" value="1"/>
</dbReference>
<reference evidence="9 10" key="1">
    <citation type="submission" date="2019-02" db="EMBL/GenBank/DDBJ databases">
        <title>Genomic Encyclopedia of Type Strains, Phase IV (KMG-IV): sequencing the most valuable type-strain genomes for metagenomic binning, comparative biology and taxonomic classification.</title>
        <authorList>
            <person name="Goeker M."/>
        </authorList>
    </citation>
    <scope>NUCLEOTIDE SEQUENCE [LARGE SCALE GENOMIC DNA]</scope>
    <source>
        <strain evidence="9 10">DSM 29486</strain>
    </source>
</reference>
<comment type="function">
    <text evidence="5">Involved in formation and maintenance of cell shape.</text>
</comment>
<organism evidence="9 10">
    <name type="scientific">Cuneatibacter caecimuris</name>
    <dbReference type="NCBI Taxonomy" id="1796618"/>
    <lineage>
        <taxon>Bacteria</taxon>
        <taxon>Bacillati</taxon>
        <taxon>Bacillota</taxon>
        <taxon>Clostridia</taxon>
        <taxon>Lachnospirales</taxon>
        <taxon>Lachnospiraceae</taxon>
        <taxon>Cuneatibacter</taxon>
    </lineage>
</organism>
<accession>A0A4V2F5I5</accession>
<evidence type="ECO:0000259" key="8">
    <source>
        <dbReference type="Pfam" id="PF04085"/>
    </source>
</evidence>
<feature type="transmembrane region" description="Helical" evidence="7">
    <location>
        <begin position="12"/>
        <end position="31"/>
    </location>
</feature>
<dbReference type="EMBL" id="SGXF01000006">
    <property type="protein sequence ID" value="RZS92939.1"/>
    <property type="molecule type" value="Genomic_DNA"/>
</dbReference>
<evidence type="ECO:0000313" key="9">
    <source>
        <dbReference type="EMBL" id="RZS92939.1"/>
    </source>
</evidence>
<sequence length="280" mass="30773">MNRRKLSLTSKFILSVLTIILIMLIAVTYYSPAGTAITRTLANYTVVPLQNGLNRLGGWMFGAHQEQKNLDEARAQIDQLESEIAALKEDKLKYETDLKELEEMRSLMEMKKTYSQYDTVGASVIASSGSNWFYKFTIDKGSNDGLELNMNVLSGGGLVGYLSSVGPDSSVVTAIINDSTSVSAMSSDTKDICVISGDLNLIQENRLRLTMADRDSEMKEDSLIVTSQISDKYLSGIPVGYVTEISTDADKLSKSGYITPVVDFEHLGHVLIIKAVKKTE</sequence>
<dbReference type="InterPro" id="IPR042177">
    <property type="entry name" value="Cell/Rod_1"/>
</dbReference>
<evidence type="ECO:0000256" key="4">
    <source>
        <dbReference type="ARBA" id="ARBA00032089"/>
    </source>
</evidence>
<proteinExistence type="inferred from homology"/>
<keyword evidence="7" id="KW-0472">Membrane</keyword>
<evidence type="ECO:0000256" key="3">
    <source>
        <dbReference type="ARBA" id="ARBA00022960"/>
    </source>
</evidence>
<dbReference type="Gene3D" id="2.40.10.340">
    <property type="entry name" value="Rod shape-determining protein MreC, domain 1"/>
    <property type="match status" value="1"/>
</dbReference>
<dbReference type="PANTHER" id="PTHR34138">
    <property type="entry name" value="CELL SHAPE-DETERMINING PROTEIN MREC"/>
    <property type="match status" value="1"/>
</dbReference>
<dbReference type="GO" id="GO:0005886">
    <property type="term" value="C:plasma membrane"/>
    <property type="evidence" value="ECO:0007669"/>
    <property type="project" value="TreeGrafter"/>
</dbReference>
<keyword evidence="7" id="KW-0812">Transmembrane</keyword>
<dbReference type="PIRSF" id="PIRSF038471">
    <property type="entry name" value="MreC"/>
    <property type="match status" value="1"/>
</dbReference>
<keyword evidence="7" id="KW-1133">Transmembrane helix</keyword>
<evidence type="ECO:0000256" key="5">
    <source>
        <dbReference type="PIRNR" id="PIRNR038471"/>
    </source>
</evidence>
<dbReference type="InterPro" id="IPR042175">
    <property type="entry name" value="Cell/Rod_MreC_2"/>
</dbReference>
<dbReference type="AlphaFoldDB" id="A0A4V2F5I5"/>
<dbReference type="GO" id="GO:0008360">
    <property type="term" value="P:regulation of cell shape"/>
    <property type="evidence" value="ECO:0007669"/>
    <property type="project" value="UniProtKB-KW"/>
</dbReference>
<comment type="similarity">
    <text evidence="1 5">Belongs to the MreC family.</text>
</comment>
<feature type="coiled-coil region" evidence="6">
    <location>
        <begin position="63"/>
        <end position="111"/>
    </location>
</feature>
<dbReference type="PANTHER" id="PTHR34138:SF1">
    <property type="entry name" value="CELL SHAPE-DETERMINING PROTEIN MREC"/>
    <property type="match status" value="1"/>
</dbReference>
<gene>
    <name evidence="9" type="ORF">EV209_2684</name>
</gene>
<dbReference type="InterPro" id="IPR055342">
    <property type="entry name" value="MreC_beta-barrel_core"/>
</dbReference>
<dbReference type="OrthoDB" id="9792313at2"/>